<dbReference type="PANTHER" id="PTHR43826">
    <property type="entry name" value="GLUCOSE-6-PHOSPHATE EXCHANGER SLC37A4"/>
    <property type="match status" value="1"/>
</dbReference>
<feature type="non-terminal residue" evidence="8">
    <location>
        <position position="1"/>
    </location>
</feature>
<evidence type="ECO:0000313" key="9">
    <source>
        <dbReference type="Proteomes" id="UP000626109"/>
    </source>
</evidence>
<evidence type="ECO:0000256" key="3">
    <source>
        <dbReference type="ARBA" id="ARBA00022989"/>
    </source>
</evidence>
<dbReference type="GO" id="GO:0035435">
    <property type="term" value="P:phosphate ion transmembrane transport"/>
    <property type="evidence" value="ECO:0007669"/>
    <property type="project" value="TreeGrafter"/>
</dbReference>
<dbReference type="SUPFAM" id="SSF103473">
    <property type="entry name" value="MFS general substrate transporter"/>
    <property type="match status" value="1"/>
</dbReference>
<feature type="transmembrane region" description="Helical" evidence="6">
    <location>
        <begin position="338"/>
        <end position="361"/>
    </location>
</feature>
<feature type="region of interest" description="Disordered" evidence="5">
    <location>
        <begin position="453"/>
        <end position="475"/>
    </location>
</feature>
<accession>A0A813KND0</accession>
<sequence>MGHDALPPVPWGCLGLCATSYLMVHMSCQVITCSLPELSLDKEFVEAWSTSDVGSVLGWASLAAALGYGLHGPMIDRAGRRWGVLVGLLVALGGAGLGTRLLATSTTKSGFMLGSMLLRFSYAAGWPAEMKAIRLLVPSERQGLAVSTLGFASRGGAILGRCLFGLLSSHFQLSWRQIAMHASAMLLGGGSLIIVALNKIIAKSVAADNEQLEASLRPLKAAGRPPTPGLRRLLSEHSVWLLAASFCCLCHVVHGDDFMPLLFVGLTGSSHGVALSAVFPLGGLVAMLLNASLGQRLPRRRREQLYVRACGLAALALLALLALLTFSSQQPTGVASFLPAGVVAALLFCVGFSAALPYYLVPNLFAFEIAGEHCATLISFCELVSFTSKMPAHMLLLYLADVWGWRAALLQMLGTCLLAGVLLHHLILIWQVLQRTSGPGRASAISALEAARGPPVEARGEHESSKPPASLGIPGLNLASLPRNEQVEEHSKPTGLRMPGLNLATARRGEEIAGYNTQTPTVPDVEKGTHSRLSLALRPGPSEVARGSSWGASSAEDTWLPLRELSASAVAAVRLRSPAGSTTQTAAPSAVFSAAAASSLALAFSAQRRRRSSGAVAATSGHGGLGASAAAFCFCWGGSAASSARLLGTPPRQKTCLAATSVPQAITDQRKREERKRERARWLSGIGVEERLAKKEAEARAQEVAIHSGPSLVVAPIAEEEGDEPDLGDEDASESKSDIDWSNPGVNVLEAQRMLAEEAWDEERWAAASELGDEMYNTGLPRGFTKRRADITAPKAIKDFVELHHLGNVKLRKLPRGEKRPAIFSGSDPAHDGGKDAGDDGTSDVLGRMAVAVHKGFLRQRACAHPGGLKGVRGSFPLAERPE</sequence>
<evidence type="ECO:0000256" key="1">
    <source>
        <dbReference type="ARBA" id="ARBA00004127"/>
    </source>
</evidence>
<evidence type="ECO:0000256" key="6">
    <source>
        <dbReference type="SAM" id="Phobius"/>
    </source>
</evidence>
<feature type="transmembrane region" description="Helical" evidence="6">
    <location>
        <begin position="274"/>
        <end position="293"/>
    </location>
</feature>
<organism evidence="8 9">
    <name type="scientific">Polarella glacialis</name>
    <name type="common">Dinoflagellate</name>
    <dbReference type="NCBI Taxonomy" id="89957"/>
    <lineage>
        <taxon>Eukaryota</taxon>
        <taxon>Sar</taxon>
        <taxon>Alveolata</taxon>
        <taxon>Dinophyceae</taxon>
        <taxon>Suessiales</taxon>
        <taxon>Suessiaceae</taxon>
        <taxon>Polarella</taxon>
    </lineage>
</organism>
<keyword evidence="2 6" id="KW-0812">Transmembrane</keyword>
<feature type="region of interest" description="Disordered" evidence="5">
    <location>
        <begin position="721"/>
        <end position="743"/>
    </location>
</feature>
<feature type="transmembrane region" description="Helical" evidence="6">
    <location>
        <begin position="82"/>
        <end position="103"/>
    </location>
</feature>
<feature type="compositionally biased region" description="Basic and acidic residues" evidence="5">
    <location>
        <begin position="829"/>
        <end position="838"/>
    </location>
</feature>
<protein>
    <recommendedName>
        <fullName evidence="7">Major facilitator superfamily (MFS) profile domain-containing protein</fullName>
    </recommendedName>
</protein>
<feature type="region of interest" description="Disordered" evidence="5">
    <location>
        <begin position="819"/>
        <end position="843"/>
    </location>
</feature>
<dbReference type="CDD" id="cd06174">
    <property type="entry name" value="MFS"/>
    <property type="match status" value="1"/>
</dbReference>
<evidence type="ECO:0000256" key="4">
    <source>
        <dbReference type="ARBA" id="ARBA00023136"/>
    </source>
</evidence>
<comment type="subcellular location">
    <subcellularLocation>
        <location evidence="1">Endomembrane system</location>
        <topology evidence="1">Multi-pass membrane protein</topology>
    </subcellularLocation>
</comment>
<dbReference type="InterPro" id="IPR036259">
    <property type="entry name" value="MFS_trans_sf"/>
</dbReference>
<evidence type="ECO:0000259" key="7">
    <source>
        <dbReference type="PROSITE" id="PS50850"/>
    </source>
</evidence>
<dbReference type="InterPro" id="IPR011701">
    <property type="entry name" value="MFS"/>
</dbReference>
<feature type="transmembrane region" description="Helical" evidence="6">
    <location>
        <begin position="305"/>
        <end position="326"/>
    </location>
</feature>
<dbReference type="Pfam" id="PF07690">
    <property type="entry name" value="MFS_1"/>
    <property type="match status" value="1"/>
</dbReference>
<dbReference type="Proteomes" id="UP000626109">
    <property type="component" value="Unassembled WGS sequence"/>
</dbReference>
<reference evidence="8" key="1">
    <citation type="submission" date="2021-02" db="EMBL/GenBank/DDBJ databases">
        <authorList>
            <person name="Dougan E. K."/>
            <person name="Rhodes N."/>
            <person name="Thang M."/>
            <person name="Chan C."/>
        </authorList>
    </citation>
    <scope>NUCLEOTIDE SEQUENCE</scope>
</reference>
<feature type="compositionally biased region" description="Acidic residues" evidence="5">
    <location>
        <begin position="721"/>
        <end position="732"/>
    </location>
</feature>
<dbReference type="PANTHER" id="PTHR43826:SF8">
    <property type="entry name" value="MAJOR FACILITATOR SUPERFAMILY (MFS) PROFILE DOMAIN-CONTAINING PROTEIN"/>
    <property type="match status" value="1"/>
</dbReference>
<feature type="transmembrane region" description="Helical" evidence="6">
    <location>
        <begin position="238"/>
        <end position="254"/>
    </location>
</feature>
<dbReference type="EMBL" id="CAJNNW010032229">
    <property type="protein sequence ID" value="CAE8711849.1"/>
    <property type="molecule type" value="Genomic_DNA"/>
</dbReference>
<proteinExistence type="predicted"/>
<dbReference type="PROSITE" id="PS50850">
    <property type="entry name" value="MFS"/>
    <property type="match status" value="1"/>
</dbReference>
<feature type="transmembrane region" description="Helical" evidence="6">
    <location>
        <begin position="412"/>
        <end position="433"/>
    </location>
</feature>
<evidence type="ECO:0000313" key="8">
    <source>
        <dbReference type="EMBL" id="CAE8711849.1"/>
    </source>
</evidence>
<keyword evidence="4 6" id="KW-0472">Membrane</keyword>
<feature type="domain" description="Major facilitator superfamily (MFS) profile" evidence="7">
    <location>
        <begin position="13"/>
        <end position="437"/>
    </location>
</feature>
<feature type="transmembrane region" description="Helical" evidence="6">
    <location>
        <begin position="53"/>
        <end position="70"/>
    </location>
</feature>
<dbReference type="GO" id="GO:0012505">
    <property type="term" value="C:endomembrane system"/>
    <property type="evidence" value="ECO:0007669"/>
    <property type="project" value="UniProtKB-SubCell"/>
</dbReference>
<dbReference type="InterPro" id="IPR020846">
    <property type="entry name" value="MFS_dom"/>
</dbReference>
<dbReference type="GO" id="GO:0016020">
    <property type="term" value="C:membrane"/>
    <property type="evidence" value="ECO:0007669"/>
    <property type="project" value="UniProtKB-ARBA"/>
</dbReference>
<feature type="transmembrane region" description="Helical" evidence="6">
    <location>
        <begin position="178"/>
        <end position="197"/>
    </location>
</feature>
<dbReference type="Gene3D" id="1.20.1250.20">
    <property type="entry name" value="MFS general substrate transporter like domains"/>
    <property type="match status" value="2"/>
</dbReference>
<dbReference type="InterPro" id="IPR051337">
    <property type="entry name" value="OPA_Antiporter"/>
</dbReference>
<dbReference type="GO" id="GO:0061513">
    <property type="term" value="F:glucose 6-phosphate:phosphate antiporter activity"/>
    <property type="evidence" value="ECO:0007669"/>
    <property type="project" value="TreeGrafter"/>
</dbReference>
<comment type="caution">
    <text evidence="8">The sequence shown here is derived from an EMBL/GenBank/DDBJ whole genome shotgun (WGS) entry which is preliminary data.</text>
</comment>
<evidence type="ECO:0000256" key="2">
    <source>
        <dbReference type="ARBA" id="ARBA00022692"/>
    </source>
</evidence>
<name>A0A813KND0_POLGL</name>
<keyword evidence="3 6" id="KW-1133">Transmembrane helix</keyword>
<evidence type="ECO:0000256" key="5">
    <source>
        <dbReference type="SAM" id="MobiDB-lite"/>
    </source>
</evidence>
<dbReference type="AlphaFoldDB" id="A0A813KND0"/>
<gene>
    <name evidence="8" type="ORF">PGLA2088_LOCUS36700</name>
</gene>